<keyword evidence="4" id="KW-1185">Reference proteome</keyword>
<evidence type="ECO:0000256" key="1">
    <source>
        <dbReference type="SAM" id="MobiDB-lite"/>
    </source>
</evidence>
<evidence type="ECO:0000313" key="4">
    <source>
        <dbReference type="Proteomes" id="UP000002007"/>
    </source>
</evidence>
<proteinExistence type="predicted"/>
<dbReference type="Pfam" id="PF11239">
    <property type="entry name" value="DUF3040"/>
    <property type="match status" value="1"/>
</dbReference>
<protein>
    <submittedName>
        <fullName evidence="3">Integral membrane protein</fullName>
    </submittedName>
</protein>
<keyword evidence="2" id="KW-0472">Membrane</keyword>
<reference evidence="4" key="1">
    <citation type="journal article" date="2008" name="J. Bacteriol.">
        <title>Genome sequence of the fish pathogen Renibacterium salmoninarum suggests reductive evolution away from an environmental Arthrobacter ancestor.</title>
        <authorList>
            <person name="Wiens G.D."/>
            <person name="Rockey D.D."/>
            <person name="Wu Z."/>
            <person name="Chang J."/>
            <person name="Levy R."/>
            <person name="Crane S."/>
            <person name="Chen D.S."/>
            <person name="Capri G.R."/>
            <person name="Burnett J.R."/>
            <person name="Sudheesh P.S."/>
            <person name="Schipma M.J."/>
            <person name="Burd H."/>
            <person name="Bhattacharyya A."/>
            <person name="Rhodes L.D."/>
            <person name="Kaul R."/>
            <person name="Strom M.S."/>
        </authorList>
    </citation>
    <scope>NUCLEOTIDE SEQUENCE [LARGE SCALE GENOMIC DNA]</scope>
    <source>
        <strain evidence="4">ATCC 33209 / DSM 20767 / JCM 11484 / NBRC 15589 / NCIMB 2235</strain>
    </source>
</reference>
<dbReference type="eggNOG" id="ENOG5032Z5G">
    <property type="taxonomic scope" value="Bacteria"/>
</dbReference>
<sequence length="144" mass="15569">MSVCNSQSTVGHGDGIGLKEVVMPLSEHEQRLLDQLEQQLHATDPKFASALGDDRARTLSTRHIILGVLISIVGILVLLFGVTIQQIIVGVLGFLVMGVGVYVATIRRGTAKTPASDDGAKVGRSKTGFMSSLEDRWDERRRGE</sequence>
<accession>A9WRF0</accession>
<dbReference type="STRING" id="288705.RSal33209_2506"/>
<keyword evidence="2" id="KW-1133">Transmembrane helix</keyword>
<feature type="compositionally biased region" description="Basic and acidic residues" evidence="1">
    <location>
        <begin position="133"/>
        <end position="144"/>
    </location>
</feature>
<dbReference type="Proteomes" id="UP000002007">
    <property type="component" value="Chromosome"/>
</dbReference>
<evidence type="ECO:0000313" key="3">
    <source>
        <dbReference type="EMBL" id="ABY24232.1"/>
    </source>
</evidence>
<dbReference type="HOGENOM" id="CLU_133135_2_0_11"/>
<organism evidence="3 4">
    <name type="scientific">Renibacterium salmoninarum (strain ATCC 33209 / DSM 20767 / JCM 11484 / NBRC 15589 / NCIMB 2235)</name>
    <dbReference type="NCBI Taxonomy" id="288705"/>
    <lineage>
        <taxon>Bacteria</taxon>
        <taxon>Bacillati</taxon>
        <taxon>Actinomycetota</taxon>
        <taxon>Actinomycetes</taxon>
        <taxon>Micrococcales</taxon>
        <taxon>Micrococcaceae</taxon>
        <taxon>Renibacterium</taxon>
    </lineage>
</organism>
<feature type="transmembrane region" description="Helical" evidence="2">
    <location>
        <begin position="64"/>
        <end position="81"/>
    </location>
</feature>
<dbReference type="EMBL" id="CP000910">
    <property type="protein sequence ID" value="ABY24232.1"/>
    <property type="molecule type" value="Genomic_DNA"/>
</dbReference>
<dbReference type="AlphaFoldDB" id="A9WRF0"/>
<dbReference type="InterPro" id="IPR021401">
    <property type="entry name" value="DUF3040"/>
</dbReference>
<name>A9WRF0_RENSM</name>
<keyword evidence="2" id="KW-0812">Transmembrane</keyword>
<dbReference type="KEGG" id="rsa:RSal33209_2506"/>
<feature type="region of interest" description="Disordered" evidence="1">
    <location>
        <begin position="112"/>
        <end position="144"/>
    </location>
</feature>
<gene>
    <name evidence="3" type="ordered locus">RSal33209_2506</name>
</gene>
<evidence type="ECO:0000256" key="2">
    <source>
        <dbReference type="SAM" id="Phobius"/>
    </source>
</evidence>
<feature type="transmembrane region" description="Helical" evidence="2">
    <location>
        <begin position="87"/>
        <end position="106"/>
    </location>
</feature>